<evidence type="ECO:0000259" key="2">
    <source>
        <dbReference type="Pfam" id="PF10283"/>
    </source>
</evidence>
<evidence type="ECO:0000256" key="1">
    <source>
        <dbReference type="SAM" id="MobiDB-lite"/>
    </source>
</evidence>
<keyword evidence="4" id="KW-1185">Reference proteome</keyword>
<evidence type="ECO:0000313" key="3">
    <source>
        <dbReference type="EMBL" id="OQV19088.1"/>
    </source>
</evidence>
<dbReference type="AlphaFoldDB" id="A0A1W0WV51"/>
<feature type="compositionally biased region" description="Low complexity" evidence="1">
    <location>
        <begin position="78"/>
        <end position="91"/>
    </location>
</feature>
<dbReference type="Gene3D" id="3.30.870.10">
    <property type="entry name" value="Endonuclease Chain A"/>
    <property type="match status" value="1"/>
</dbReference>
<name>A0A1W0WV51_HYPEX</name>
<feature type="region of interest" description="Disordered" evidence="1">
    <location>
        <begin position="42"/>
        <end position="91"/>
    </location>
</feature>
<dbReference type="Proteomes" id="UP000192578">
    <property type="component" value="Unassembled WGS sequence"/>
</dbReference>
<dbReference type="Pfam" id="PF10283">
    <property type="entry name" value="zf-CCHH"/>
    <property type="match status" value="1"/>
</dbReference>
<accession>A0A1W0WV51</accession>
<sequence>MSSRTSYTPDIVELPHCPYGASCYRLNSQHFMDYVHPEGHKRSAAAVDSDPVEASSNSKASPRSPGRQAKKLKRSLGDDSSSSFLSGKNDSNLSANLCESIGLYLTTARGIDAHFNDAAWTCDFKKILAPEMGNLQTSVQFNYMFDIPGG</sequence>
<protein>
    <recommendedName>
        <fullName evidence="2">PBZ-type domain-containing protein</fullName>
    </recommendedName>
</protein>
<reference evidence="4" key="1">
    <citation type="submission" date="2017-01" db="EMBL/GenBank/DDBJ databases">
        <title>Comparative genomics of anhydrobiosis in the tardigrade Hypsibius dujardini.</title>
        <authorList>
            <person name="Yoshida Y."/>
            <person name="Koutsovoulos G."/>
            <person name="Laetsch D."/>
            <person name="Stevens L."/>
            <person name="Kumar S."/>
            <person name="Horikawa D."/>
            <person name="Ishino K."/>
            <person name="Komine S."/>
            <person name="Tomita M."/>
            <person name="Blaxter M."/>
            <person name="Arakawa K."/>
        </authorList>
    </citation>
    <scope>NUCLEOTIDE SEQUENCE [LARGE SCALE GENOMIC DNA]</scope>
    <source>
        <strain evidence="4">Z151</strain>
    </source>
</reference>
<proteinExistence type="predicted"/>
<organism evidence="3 4">
    <name type="scientific">Hypsibius exemplaris</name>
    <name type="common">Freshwater tardigrade</name>
    <dbReference type="NCBI Taxonomy" id="2072580"/>
    <lineage>
        <taxon>Eukaryota</taxon>
        <taxon>Metazoa</taxon>
        <taxon>Ecdysozoa</taxon>
        <taxon>Tardigrada</taxon>
        <taxon>Eutardigrada</taxon>
        <taxon>Parachela</taxon>
        <taxon>Hypsibioidea</taxon>
        <taxon>Hypsibiidae</taxon>
        <taxon>Hypsibius</taxon>
    </lineage>
</organism>
<evidence type="ECO:0000313" key="4">
    <source>
        <dbReference type="Proteomes" id="UP000192578"/>
    </source>
</evidence>
<gene>
    <name evidence="3" type="ORF">BV898_06942</name>
</gene>
<feature type="domain" description="PBZ-type" evidence="2">
    <location>
        <begin position="15"/>
        <end position="38"/>
    </location>
</feature>
<dbReference type="EMBL" id="MTYJ01000043">
    <property type="protein sequence ID" value="OQV19088.1"/>
    <property type="molecule type" value="Genomic_DNA"/>
</dbReference>
<dbReference type="InterPro" id="IPR019406">
    <property type="entry name" value="APLF_PBZ"/>
</dbReference>
<comment type="caution">
    <text evidence="3">The sequence shown here is derived from an EMBL/GenBank/DDBJ whole genome shotgun (WGS) entry which is preliminary data.</text>
</comment>
<dbReference type="OrthoDB" id="10256774at2759"/>